<feature type="region of interest" description="Disordered" evidence="8">
    <location>
        <begin position="87"/>
        <end position="139"/>
    </location>
</feature>
<dbReference type="GO" id="GO:0005886">
    <property type="term" value="C:plasma membrane"/>
    <property type="evidence" value="ECO:0007669"/>
    <property type="project" value="UniProtKB-SubCell"/>
</dbReference>
<feature type="compositionally biased region" description="Basic and acidic residues" evidence="8">
    <location>
        <begin position="201"/>
        <end position="213"/>
    </location>
</feature>
<evidence type="ECO:0000256" key="2">
    <source>
        <dbReference type="ARBA" id="ARBA00007651"/>
    </source>
</evidence>
<feature type="compositionally biased region" description="Low complexity" evidence="8">
    <location>
        <begin position="98"/>
        <end position="109"/>
    </location>
</feature>
<evidence type="ECO:0000256" key="9">
    <source>
        <dbReference type="SAM" id="Phobius"/>
    </source>
</evidence>
<dbReference type="GO" id="GO:0070390">
    <property type="term" value="C:transcription export complex 2"/>
    <property type="evidence" value="ECO:0007669"/>
    <property type="project" value="TreeGrafter"/>
</dbReference>
<dbReference type="GO" id="GO:0006406">
    <property type="term" value="P:mRNA export from nucleus"/>
    <property type="evidence" value="ECO:0007669"/>
    <property type="project" value="TreeGrafter"/>
</dbReference>
<keyword evidence="7 9" id="KW-0472">Membrane</keyword>
<dbReference type="Pfam" id="PF04535">
    <property type="entry name" value="CASP_dom"/>
    <property type="match status" value="1"/>
</dbReference>
<evidence type="ECO:0000256" key="1">
    <source>
        <dbReference type="ARBA" id="ARBA00004651"/>
    </source>
</evidence>
<dbReference type="GO" id="GO:0005737">
    <property type="term" value="C:cytoplasm"/>
    <property type="evidence" value="ECO:0007669"/>
    <property type="project" value="TreeGrafter"/>
</dbReference>
<dbReference type="FunFam" id="1.25.40.990:FF:000004">
    <property type="entry name" value="Putative peptidase C48 domain family protein"/>
    <property type="match status" value="1"/>
</dbReference>
<dbReference type="NCBIfam" id="TIGR01569">
    <property type="entry name" value="A_tha_TIGR01569"/>
    <property type="match status" value="1"/>
</dbReference>
<dbReference type="InterPro" id="IPR006459">
    <property type="entry name" value="CASP/CASPL"/>
</dbReference>
<comment type="similarity">
    <text evidence="2">Belongs to the Casparian strip membrane proteins (CASP) family.</text>
</comment>
<dbReference type="InterPro" id="IPR000717">
    <property type="entry name" value="PCI_dom"/>
</dbReference>
<evidence type="ECO:0000256" key="4">
    <source>
        <dbReference type="ARBA" id="ARBA00022475"/>
    </source>
</evidence>
<dbReference type="PANTHER" id="PTHR12436">
    <property type="entry name" value="80 KDA MCM3-ASSOCIATED PROTEIN"/>
    <property type="match status" value="1"/>
</dbReference>
<dbReference type="InterPro" id="IPR005062">
    <property type="entry name" value="SAC3/GANP/THP3_conserved"/>
</dbReference>
<feature type="transmembrane region" description="Helical" evidence="9">
    <location>
        <begin position="1336"/>
        <end position="1357"/>
    </location>
</feature>
<dbReference type="PROSITE" id="PS50250">
    <property type="entry name" value="PCI"/>
    <property type="match status" value="1"/>
</dbReference>
<reference evidence="11" key="1">
    <citation type="journal article" date="2023" name="Nat. Commun.">
        <title>Diploid and tetraploid genomes of Acorus and the evolution of monocots.</title>
        <authorList>
            <person name="Ma L."/>
            <person name="Liu K.W."/>
            <person name="Li Z."/>
            <person name="Hsiao Y.Y."/>
            <person name="Qi Y."/>
            <person name="Fu T."/>
            <person name="Tang G.D."/>
            <person name="Zhang D."/>
            <person name="Sun W.H."/>
            <person name="Liu D.K."/>
            <person name="Li Y."/>
            <person name="Chen G.Z."/>
            <person name="Liu X.D."/>
            <person name="Liao X.Y."/>
            <person name="Jiang Y.T."/>
            <person name="Yu X."/>
            <person name="Hao Y."/>
            <person name="Huang J."/>
            <person name="Zhao X.W."/>
            <person name="Ke S."/>
            <person name="Chen Y.Y."/>
            <person name="Wu W.L."/>
            <person name="Hsu J.L."/>
            <person name="Lin Y.F."/>
            <person name="Huang M.D."/>
            <person name="Li C.Y."/>
            <person name="Huang L."/>
            <person name="Wang Z.W."/>
            <person name="Zhao X."/>
            <person name="Zhong W.Y."/>
            <person name="Peng D.H."/>
            <person name="Ahmad S."/>
            <person name="Lan S."/>
            <person name="Zhang J.S."/>
            <person name="Tsai W.C."/>
            <person name="Van de Peer Y."/>
            <person name="Liu Z.J."/>
        </authorList>
    </citation>
    <scope>NUCLEOTIDE SEQUENCE</scope>
    <source>
        <strain evidence="11">SCP</strain>
    </source>
</reference>
<sequence length="1453" mass="161753">MAFDSFGKNSAGPLRPPSPILFGNFHPTPPPFTDQRPATPNAQLSFHRSDLSAPQWGTQLKTSVNDANLPTQGLSTIAPYTERDALRGLPTRPSNFYPTTLTNSPPLTSVRGPLLGSSNSPQVGSGRPVMSDSKWRGQLKSPANDATALQAHPIHSPVLLRGGSHNTNNSDLIKPSNFHAYKRARSPTIPSADGSISEISHSSHSDTEREMQAKAKRLARFSVELSQPVEDIQDLKKRSNKYEQAARDKYKVVSQNDAEAPDYPDGGVSLEYGDLDSAGAVVGLCPDMCPESERQERERKGDLDKHERLDGERNQTSKSLAVKKIRLHILAMHELCEYQKGEGFSEGFDAHLNIEQMNKTSVELFQMYDDHRKKGINIPTEREFRGYYALLKLDKHPGYKVEPAELSLDLAKMTSEIRSMPDVLFARDVARACRMGNYINFFRLARKATYLQACLMHAHFAKVRTQALVALHSSLQISQGIPVGHVVKWLAMEGENVESLLEYHGFTIKYFEDAYMVKEGPFLNHDVDYEAKYSQLVHQKKSRRIIDDVNSHQMMSLSSETSRRMSDKLMGRPDVKDALVFATESSIGVVDIEMDHGNDSSARNVCESQPLLIGETVTIQSNKNEVQMEELASILSDDTIGSFSPHVETGKAMELAVDAPIDSIIDRNQGPSMIKKILPPVVETSLQEESPGGSRSDQMVEIVEVPKEVLKNQQHEVMLCQQIEVARAKLKLFIRMWKRRALKLQEMREQRKLIADAALDSLTFGLPIRRNGELRQPNRISNLNIDDALKERHDKHGKSWSSLNVSEVITPILHAKNPDARFLCWKLIVCPPTNDSGQANQRASTWLISKLMGSGKEKEDELLVSSTGLSIWKKWLNSACYLSVTRQTAFLDPGPELGNLVAGANAVLFLVSESIPWDLQRNQLHKLIESLLSDSSLPLLILACDTLGDAVGDSSLKIIDRLNLHYVDRAKISSFRVIFLNWDAPLQHLNGFLKDECLREGLQWLANQSPIQPALRKVTTRNLVFHNLELCMESLGNMDDAVAPNHFISAFNEALDRSAEDIIAAANANHAGWPCPEIEFLESSSSERRAMKMFCPCVGWSSASRIEPIISAIKGCKLPPISVDLSYLHRGSCMRVEIESQKLALEKCLIDYLTLGSKMMGEAFATNEARLMLQNSAGLELRSSHYYIIPRWISIFRRIFNWRTMNLTGGSFSEAYVLEHLHEPCSKPSVMHPGTTDFKGLDSVLSRLTLDEMVETVMHQMEAVSQGDFIDAAINSQQIEDVENGECSGLVETIDATHLEQIQPARQEMKETEAEDKLRSLLKQCNVVQNMIDERLAVYFIAATSLVGLYCIIMIIASVLAKWKPSPPIYLLFLLTSLDAPMAGILASAGGAAASVAYLGLKGNSHVGWLKICNTYTKFCRHIGSSVIISLGGSVALVLLVGVSTYSLYRRCR</sequence>
<feature type="region of interest" description="Disordered" evidence="8">
    <location>
        <begin position="1"/>
        <end position="40"/>
    </location>
</feature>
<dbReference type="Pfam" id="PF03399">
    <property type="entry name" value="SAC3_GANP"/>
    <property type="match status" value="1"/>
</dbReference>
<evidence type="ECO:0000256" key="6">
    <source>
        <dbReference type="ARBA" id="ARBA00022989"/>
    </source>
</evidence>
<dbReference type="EMBL" id="JAUJYN010000002">
    <property type="protein sequence ID" value="KAK1277940.1"/>
    <property type="molecule type" value="Genomic_DNA"/>
</dbReference>
<evidence type="ECO:0000259" key="10">
    <source>
        <dbReference type="PROSITE" id="PS50250"/>
    </source>
</evidence>
<protein>
    <recommendedName>
        <fullName evidence="10">PCI domain-containing protein</fullName>
    </recommendedName>
</protein>
<feature type="transmembrane region" description="Helical" evidence="9">
    <location>
        <begin position="1427"/>
        <end position="1449"/>
    </location>
</feature>
<evidence type="ECO:0000256" key="5">
    <source>
        <dbReference type="ARBA" id="ARBA00022692"/>
    </source>
</evidence>
<dbReference type="InterPro" id="IPR045107">
    <property type="entry name" value="SAC3/GANP/THP3"/>
</dbReference>
<dbReference type="Proteomes" id="UP001179952">
    <property type="component" value="Unassembled WGS sequence"/>
</dbReference>
<feature type="domain" description="PCI" evidence="10">
    <location>
        <begin position="353"/>
        <end position="541"/>
    </location>
</feature>
<feature type="region of interest" description="Disordered" evidence="8">
    <location>
        <begin position="291"/>
        <end position="315"/>
    </location>
</feature>
<evidence type="ECO:0000313" key="11">
    <source>
        <dbReference type="EMBL" id="KAK1277940.1"/>
    </source>
</evidence>
<dbReference type="InterPro" id="IPR006702">
    <property type="entry name" value="CASP_dom"/>
</dbReference>
<name>A0AAV9BN78_ACOGR</name>
<proteinExistence type="inferred from homology"/>
<feature type="transmembrane region" description="Helical" evidence="9">
    <location>
        <begin position="1369"/>
        <end position="1401"/>
    </location>
</feature>
<comment type="subunit">
    <text evidence="3">Homodimer and heterodimers.</text>
</comment>
<dbReference type="PANTHER" id="PTHR12436:SF17">
    <property type="entry name" value="SAC3 FAMILY PROTEIN B"/>
    <property type="match status" value="1"/>
</dbReference>
<evidence type="ECO:0000256" key="7">
    <source>
        <dbReference type="ARBA" id="ARBA00023136"/>
    </source>
</evidence>
<feature type="region of interest" description="Disordered" evidence="8">
    <location>
        <begin position="158"/>
        <end position="215"/>
    </location>
</feature>
<evidence type="ECO:0000256" key="8">
    <source>
        <dbReference type="SAM" id="MobiDB-lite"/>
    </source>
</evidence>
<reference evidence="11" key="2">
    <citation type="submission" date="2023-06" db="EMBL/GenBank/DDBJ databases">
        <authorList>
            <person name="Ma L."/>
            <person name="Liu K.-W."/>
            <person name="Li Z."/>
            <person name="Hsiao Y.-Y."/>
            <person name="Qi Y."/>
            <person name="Fu T."/>
            <person name="Tang G."/>
            <person name="Zhang D."/>
            <person name="Sun W.-H."/>
            <person name="Liu D.-K."/>
            <person name="Li Y."/>
            <person name="Chen G.-Z."/>
            <person name="Liu X.-D."/>
            <person name="Liao X.-Y."/>
            <person name="Jiang Y.-T."/>
            <person name="Yu X."/>
            <person name="Hao Y."/>
            <person name="Huang J."/>
            <person name="Zhao X.-W."/>
            <person name="Ke S."/>
            <person name="Chen Y.-Y."/>
            <person name="Wu W.-L."/>
            <person name="Hsu J.-L."/>
            <person name="Lin Y.-F."/>
            <person name="Huang M.-D."/>
            <person name="Li C.-Y."/>
            <person name="Huang L."/>
            <person name="Wang Z.-W."/>
            <person name="Zhao X."/>
            <person name="Zhong W.-Y."/>
            <person name="Peng D.-H."/>
            <person name="Ahmad S."/>
            <person name="Lan S."/>
            <person name="Zhang J.-S."/>
            <person name="Tsai W.-C."/>
            <person name="Van De Peer Y."/>
            <person name="Liu Z.-J."/>
        </authorList>
    </citation>
    <scope>NUCLEOTIDE SEQUENCE</scope>
    <source>
        <strain evidence="11">SCP</strain>
        <tissue evidence="11">Leaves</tissue>
    </source>
</reference>
<keyword evidence="5 9" id="KW-0812">Transmembrane</keyword>
<keyword evidence="6 9" id="KW-1133">Transmembrane helix</keyword>
<evidence type="ECO:0000256" key="3">
    <source>
        <dbReference type="ARBA" id="ARBA00011489"/>
    </source>
</evidence>
<comment type="caution">
    <text evidence="11">The sequence shown here is derived from an EMBL/GenBank/DDBJ whole genome shotgun (WGS) entry which is preliminary data.</text>
</comment>
<keyword evidence="4" id="KW-1003">Cell membrane</keyword>
<comment type="subcellular location">
    <subcellularLocation>
        <location evidence="1">Cell membrane</location>
        <topology evidence="1">Multi-pass membrane protein</topology>
    </subcellularLocation>
</comment>
<gene>
    <name evidence="11" type="ORF">QJS04_geneDACA020135</name>
</gene>
<dbReference type="Gene3D" id="1.25.40.990">
    <property type="match status" value="1"/>
</dbReference>
<evidence type="ECO:0000313" key="12">
    <source>
        <dbReference type="Proteomes" id="UP001179952"/>
    </source>
</evidence>
<accession>A0AAV9BN78</accession>
<keyword evidence="12" id="KW-1185">Reference proteome</keyword>
<organism evidence="11 12">
    <name type="scientific">Acorus gramineus</name>
    <name type="common">Dwarf sweet flag</name>
    <dbReference type="NCBI Taxonomy" id="55184"/>
    <lineage>
        <taxon>Eukaryota</taxon>
        <taxon>Viridiplantae</taxon>
        <taxon>Streptophyta</taxon>
        <taxon>Embryophyta</taxon>
        <taxon>Tracheophyta</taxon>
        <taxon>Spermatophyta</taxon>
        <taxon>Magnoliopsida</taxon>
        <taxon>Liliopsida</taxon>
        <taxon>Acoraceae</taxon>
        <taxon>Acorus</taxon>
    </lineage>
</organism>